<dbReference type="OrthoDB" id="8839911at2"/>
<evidence type="ECO:0000256" key="1">
    <source>
        <dbReference type="ARBA" id="ARBA00009437"/>
    </source>
</evidence>
<comment type="caution">
    <text evidence="6">The sequence shown here is derived from an EMBL/GenBank/DDBJ whole genome shotgun (WGS) entry which is preliminary data.</text>
</comment>
<sequence length="309" mass="34652">MYSIDHFDLRSFDLNLLIAFDAMMRERSVTRAAERLKIRQPAMSHNLSLLRTLFQDELFVRVGTVMQPTMRSLALAGPVEQALGMMQGIIHARSEFDPTTDQRIFRMGFSSEVELLLMPELASRLRQQAPGVKLHGRPVQQRDVYRMLDDRVLDLAVGCFDSQARRYRQQQLFEQSLSCVYHPDKMAFGASISLKDYLSLPHALVSLSESLHGCLETALDTIDGKLNVVATSSEFLGVLGMVANAPLIATLPTRMARRYGEAFGLHVVPVPLTLTLPDVSLVWTAQEDNHPASQWLRGEIDDVLGRISS</sequence>
<gene>
    <name evidence="6" type="ORF">ELY37_18035</name>
</gene>
<keyword evidence="4" id="KW-0804">Transcription</keyword>
<comment type="similarity">
    <text evidence="1">Belongs to the LysR transcriptional regulatory family.</text>
</comment>
<dbReference type="SUPFAM" id="SSF53850">
    <property type="entry name" value="Periplasmic binding protein-like II"/>
    <property type="match status" value="1"/>
</dbReference>
<dbReference type="PRINTS" id="PR00039">
    <property type="entry name" value="HTHLYSR"/>
</dbReference>
<dbReference type="InterPro" id="IPR000847">
    <property type="entry name" value="LysR_HTH_N"/>
</dbReference>
<dbReference type="Pfam" id="PF03466">
    <property type="entry name" value="LysR_substrate"/>
    <property type="match status" value="1"/>
</dbReference>
<reference evidence="6 7" key="1">
    <citation type="submission" date="2018-12" db="EMBL/GenBank/DDBJ databases">
        <title>three novel Halomonas strain isolated from plants.</title>
        <authorList>
            <person name="Sun C."/>
        </authorList>
    </citation>
    <scope>NUCLEOTIDE SEQUENCE [LARGE SCALE GENOMIC DNA]</scope>
    <source>
        <strain evidence="6 7">RC</strain>
    </source>
</reference>
<keyword evidence="3" id="KW-0238">DNA-binding</keyword>
<evidence type="ECO:0000313" key="6">
    <source>
        <dbReference type="EMBL" id="RUR43587.1"/>
    </source>
</evidence>
<evidence type="ECO:0000256" key="4">
    <source>
        <dbReference type="ARBA" id="ARBA00023163"/>
    </source>
</evidence>
<evidence type="ECO:0000259" key="5">
    <source>
        <dbReference type="PROSITE" id="PS50931"/>
    </source>
</evidence>
<dbReference type="Proteomes" id="UP000286912">
    <property type="component" value="Unassembled WGS sequence"/>
</dbReference>
<proteinExistence type="inferred from homology"/>
<organism evidence="6 7">
    <name type="scientific">Vreelandella populi</name>
    <dbReference type="NCBI Taxonomy" id="2498858"/>
    <lineage>
        <taxon>Bacteria</taxon>
        <taxon>Pseudomonadati</taxon>
        <taxon>Pseudomonadota</taxon>
        <taxon>Gammaproteobacteria</taxon>
        <taxon>Oceanospirillales</taxon>
        <taxon>Halomonadaceae</taxon>
        <taxon>Vreelandella</taxon>
    </lineage>
</organism>
<accession>A0A433L880</accession>
<name>A0A433L880_9GAMM</name>
<dbReference type="GO" id="GO:0003677">
    <property type="term" value="F:DNA binding"/>
    <property type="evidence" value="ECO:0007669"/>
    <property type="project" value="UniProtKB-KW"/>
</dbReference>
<dbReference type="InterPro" id="IPR036388">
    <property type="entry name" value="WH-like_DNA-bd_sf"/>
</dbReference>
<dbReference type="EMBL" id="RZHD01000010">
    <property type="protein sequence ID" value="RUR43587.1"/>
    <property type="molecule type" value="Genomic_DNA"/>
</dbReference>
<dbReference type="Gene3D" id="3.40.190.10">
    <property type="entry name" value="Periplasmic binding protein-like II"/>
    <property type="match status" value="2"/>
</dbReference>
<feature type="domain" description="HTH lysR-type" evidence="5">
    <location>
        <begin position="12"/>
        <end position="69"/>
    </location>
</feature>
<dbReference type="RefSeq" id="WP_126982069.1">
    <property type="nucleotide sequence ID" value="NZ_RZHD01000010.1"/>
</dbReference>
<dbReference type="SUPFAM" id="SSF46785">
    <property type="entry name" value="Winged helix' DNA-binding domain"/>
    <property type="match status" value="1"/>
</dbReference>
<dbReference type="PANTHER" id="PTHR30118:SF15">
    <property type="entry name" value="TRANSCRIPTIONAL REGULATORY PROTEIN"/>
    <property type="match status" value="1"/>
</dbReference>
<dbReference type="Gene3D" id="1.10.10.10">
    <property type="entry name" value="Winged helix-like DNA-binding domain superfamily/Winged helix DNA-binding domain"/>
    <property type="match status" value="1"/>
</dbReference>
<dbReference type="PROSITE" id="PS50931">
    <property type="entry name" value="HTH_LYSR"/>
    <property type="match status" value="1"/>
</dbReference>
<dbReference type="GO" id="GO:0003700">
    <property type="term" value="F:DNA-binding transcription factor activity"/>
    <property type="evidence" value="ECO:0007669"/>
    <property type="project" value="InterPro"/>
</dbReference>
<dbReference type="PANTHER" id="PTHR30118">
    <property type="entry name" value="HTH-TYPE TRANSCRIPTIONAL REGULATOR LEUO-RELATED"/>
    <property type="match status" value="1"/>
</dbReference>
<evidence type="ECO:0000256" key="3">
    <source>
        <dbReference type="ARBA" id="ARBA00023125"/>
    </source>
</evidence>
<dbReference type="InterPro" id="IPR005119">
    <property type="entry name" value="LysR_subst-bd"/>
</dbReference>
<dbReference type="InterPro" id="IPR050389">
    <property type="entry name" value="LysR-type_TF"/>
</dbReference>
<keyword evidence="7" id="KW-1185">Reference proteome</keyword>
<dbReference type="AlphaFoldDB" id="A0A433L880"/>
<evidence type="ECO:0000313" key="7">
    <source>
        <dbReference type="Proteomes" id="UP000286912"/>
    </source>
</evidence>
<protein>
    <submittedName>
        <fullName evidence="6">LysR family transcriptional regulator</fullName>
    </submittedName>
</protein>
<evidence type="ECO:0000256" key="2">
    <source>
        <dbReference type="ARBA" id="ARBA00023015"/>
    </source>
</evidence>
<keyword evidence="2" id="KW-0805">Transcription regulation</keyword>
<dbReference type="InterPro" id="IPR036390">
    <property type="entry name" value="WH_DNA-bd_sf"/>
</dbReference>
<dbReference type="Pfam" id="PF00126">
    <property type="entry name" value="HTH_1"/>
    <property type="match status" value="1"/>
</dbReference>